<evidence type="ECO:0000256" key="5">
    <source>
        <dbReference type="ARBA" id="ARBA00030406"/>
    </source>
</evidence>
<accession>A0AAD5M5Y0</accession>
<dbReference type="GO" id="GO:0017109">
    <property type="term" value="C:glutamate-cysteine ligase complex"/>
    <property type="evidence" value="ECO:0007669"/>
    <property type="project" value="TreeGrafter"/>
</dbReference>
<sequence length="314" mass="35194">MAVSRLVVKLSAPFGNREDSLALASHGVFVVDCRRVLELWFLCETPIAFDVVSKSHCKSTMSSIQSRGVFTVHTGNLNNYLELVTRRYKNSASEITAAFKYLAAEKTIFRMSETVFSPNVEVLQHPMTDVKTSLKVCLSSFSADDVADAVRIALETLQLGTLSQLIVSFPHEESGDLSDDDWLRKVTPIWSTIESLVKKNVLHSVGVSDLDVDRLRLLSEAAKEYPPTIDHYSIDGCCTVPKELVDYAKSHDIQLLTHNDPRNLELDAEVIDSVDKITGFGKNLSTRWASRYTIWIRSRSIMAAKGYLISFMKR</sequence>
<reference evidence="9" key="1">
    <citation type="submission" date="2021-06" db="EMBL/GenBank/DDBJ databases">
        <title>Parelaphostrongylus tenuis whole genome reference sequence.</title>
        <authorList>
            <person name="Garwood T.J."/>
            <person name="Larsen P.A."/>
            <person name="Fountain-Jones N.M."/>
            <person name="Garbe J.R."/>
            <person name="Macchietto M.G."/>
            <person name="Kania S.A."/>
            <person name="Gerhold R.W."/>
            <person name="Richards J.E."/>
            <person name="Wolf T.M."/>
        </authorList>
    </citation>
    <scope>NUCLEOTIDE SEQUENCE</scope>
    <source>
        <strain evidence="9">MNPRO001-30</strain>
        <tissue evidence="9">Meninges</tissue>
    </source>
</reference>
<comment type="subunit">
    <text evidence="3">Heterodimer of a catalytic heavy chain and a regulatory light chain.</text>
</comment>
<dbReference type="GO" id="GO:0030234">
    <property type="term" value="F:enzyme regulator activity"/>
    <property type="evidence" value="ECO:0007669"/>
    <property type="project" value="TreeGrafter"/>
</dbReference>
<evidence type="ECO:0000256" key="1">
    <source>
        <dbReference type="ARBA" id="ARBA00005006"/>
    </source>
</evidence>
<organism evidence="9 10">
    <name type="scientific">Parelaphostrongylus tenuis</name>
    <name type="common">Meningeal worm</name>
    <dbReference type="NCBI Taxonomy" id="148309"/>
    <lineage>
        <taxon>Eukaryota</taxon>
        <taxon>Metazoa</taxon>
        <taxon>Ecdysozoa</taxon>
        <taxon>Nematoda</taxon>
        <taxon>Chromadorea</taxon>
        <taxon>Rhabditida</taxon>
        <taxon>Rhabditina</taxon>
        <taxon>Rhabditomorpha</taxon>
        <taxon>Strongyloidea</taxon>
        <taxon>Metastrongylidae</taxon>
        <taxon>Parelaphostrongylus</taxon>
    </lineage>
</organism>
<dbReference type="SUPFAM" id="SSF51430">
    <property type="entry name" value="NAD(P)-linked oxidoreductase"/>
    <property type="match status" value="1"/>
</dbReference>
<evidence type="ECO:0000256" key="2">
    <source>
        <dbReference type="ARBA" id="ARBA00008612"/>
    </source>
</evidence>
<dbReference type="GO" id="GO:0035226">
    <property type="term" value="F:glutamate-cysteine ligase catalytic subunit binding"/>
    <property type="evidence" value="ECO:0007669"/>
    <property type="project" value="InterPro"/>
</dbReference>
<dbReference type="InterPro" id="IPR036812">
    <property type="entry name" value="NAD(P)_OxRdtase_dom_sf"/>
</dbReference>
<evidence type="ECO:0000256" key="3">
    <source>
        <dbReference type="ARBA" id="ARBA00011532"/>
    </source>
</evidence>
<evidence type="ECO:0000256" key="8">
    <source>
        <dbReference type="ARBA" id="ARBA00032926"/>
    </source>
</evidence>
<dbReference type="EMBL" id="JAHQIW010001009">
    <property type="protein sequence ID" value="KAJ1351113.1"/>
    <property type="molecule type" value="Genomic_DNA"/>
</dbReference>
<comment type="pathway">
    <text evidence="1">Sulfur metabolism; glutathione biosynthesis; glutathione from L-cysteine and L-glutamate: step 1/2.</text>
</comment>
<dbReference type="InterPro" id="IPR032963">
    <property type="entry name" value="Gclm"/>
</dbReference>
<name>A0AAD5M5Y0_PARTN</name>
<comment type="caution">
    <text evidence="9">The sequence shown here is derived from an EMBL/GenBank/DDBJ whole genome shotgun (WGS) entry which is preliminary data.</text>
</comment>
<keyword evidence="4" id="KW-0317">Glutathione biosynthesis</keyword>
<evidence type="ECO:0000256" key="7">
    <source>
        <dbReference type="ARBA" id="ARBA00031732"/>
    </source>
</evidence>
<comment type="similarity">
    <text evidence="2">Belongs to the aldo/keto reductase family. Glutamate--cysteine ligase light chain subfamily.</text>
</comment>
<dbReference type="Gene3D" id="3.20.20.100">
    <property type="entry name" value="NADP-dependent oxidoreductase domain"/>
    <property type="match status" value="1"/>
</dbReference>
<dbReference type="GO" id="GO:0006750">
    <property type="term" value="P:glutathione biosynthetic process"/>
    <property type="evidence" value="ECO:0007669"/>
    <property type="project" value="UniProtKB-KW"/>
</dbReference>
<keyword evidence="10" id="KW-1185">Reference proteome</keyword>
<evidence type="ECO:0000313" key="9">
    <source>
        <dbReference type="EMBL" id="KAJ1351113.1"/>
    </source>
</evidence>
<evidence type="ECO:0000313" key="10">
    <source>
        <dbReference type="Proteomes" id="UP001196413"/>
    </source>
</evidence>
<dbReference type="AlphaFoldDB" id="A0AAD5M5Y0"/>
<protein>
    <recommendedName>
        <fullName evidence="7">GCS light chain</fullName>
    </recommendedName>
    <alternativeName>
        <fullName evidence="5">Gamma-ECS regulatory subunit</fullName>
    </alternativeName>
    <alternativeName>
        <fullName evidence="8">Gamma-glutamylcysteine synthetase regulatory subunit</fullName>
    </alternativeName>
    <alternativeName>
        <fullName evidence="6">Glutamate--cysteine ligase modifier subunit</fullName>
    </alternativeName>
</protein>
<dbReference type="Proteomes" id="UP001196413">
    <property type="component" value="Unassembled WGS sequence"/>
</dbReference>
<dbReference type="PANTHER" id="PTHR13295">
    <property type="entry name" value="GLUTAMATE CYSTEINE LIGASE REGULATORY SUBUNIT"/>
    <property type="match status" value="1"/>
</dbReference>
<gene>
    <name evidence="9" type="ORF">KIN20_007064</name>
</gene>
<evidence type="ECO:0000256" key="6">
    <source>
        <dbReference type="ARBA" id="ARBA00031154"/>
    </source>
</evidence>
<evidence type="ECO:0000256" key="4">
    <source>
        <dbReference type="ARBA" id="ARBA00022684"/>
    </source>
</evidence>
<dbReference type="PANTHER" id="PTHR13295:SF4">
    <property type="entry name" value="GLUTAMATE--CYSTEINE LIGASE REGULATORY SUBUNIT"/>
    <property type="match status" value="1"/>
</dbReference>
<proteinExistence type="inferred from homology"/>